<organism evidence="1 2">
    <name type="scientific">Candidatus Carbonibacillus altaicus</name>
    <dbReference type="NCBI Taxonomy" id="2163959"/>
    <lineage>
        <taxon>Bacteria</taxon>
        <taxon>Bacillati</taxon>
        <taxon>Bacillota</taxon>
        <taxon>Bacilli</taxon>
        <taxon>Bacillales</taxon>
        <taxon>Candidatus Carbonibacillus</taxon>
    </lineage>
</organism>
<dbReference type="EMBL" id="PEBX01000004">
    <property type="protein sequence ID" value="PTQ57633.1"/>
    <property type="molecule type" value="Genomic_DNA"/>
</dbReference>
<dbReference type="InterPro" id="IPR009910">
    <property type="entry name" value="DUF1450"/>
</dbReference>
<sequence length="87" mass="9800">MDEEGGTVYGIVEFCVSNIASLSQKTYERLLERPDIDVIEYGCLSHCSECFLHPYALVNGTYVEADEDEMLYARIIEKLAEDEALDG</sequence>
<dbReference type="AlphaFoldDB" id="A0A2R6Y4Q9"/>
<accession>A0A2R6Y4Q9</accession>
<dbReference type="Pfam" id="PF07293">
    <property type="entry name" value="DUF1450"/>
    <property type="match status" value="1"/>
</dbReference>
<comment type="caution">
    <text evidence="1">The sequence shown here is derived from an EMBL/GenBank/DDBJ whole genome shotgun (WGS) entry which is preliminary data.</text>
</comment>
<name>A0A2R6Y4Q9_9BACL</name>
<protein>
    <recommendedName>
        <fullName evidence="3">UDP-N-acetylmuramoylalanine--D-glutamate ligase</fullName>
    </recommendedName>
</protein>
<evidence type="ECO:0000313" key="2">
    <source>
        <dbReference type="Proteomes" id="UP000244338"/>
    </source>
</evidence>
<evidence type="ECO:0000313" key="1">
    <source>
        <dbReference type="EMBL" id="PTQ57633.1"/>
    </source>
</evidence>
<evidence type="ECO:0008006" key="3">
    <source>
        <dbReference type="Google" id="ProtNLM"/>
    </source>
</evidence>
<reference evidence="2" key="1">
    <citation type="journal article" date="2018" name="Sci. Rep.">
        <title>Lignite coal burning seam in the remote Altai Mountains harbors a hydrogen-driven thermophilic microbial community.</title>
        <authorList>
            <person name="Kadnikov V.V."/>
            <person name="Mardanov A.V."/>
            <person name="Ivasenko D.A."/>
            <person name="Antsiferov D.V."/>
            <person name="Beletsky A.V."/>
            <person name="Karnachuk O.V."/>
            <person name="Ravin N.V."/>
        </authorList>
    </citation>
    <scope>NUCLEOTIDE SEQUENCE [LARGE SCALE GENOMIC DNA]</scope>
</reference>
<gene>
    <name evidence="1" type="ORF">BSOLF_1177</name>
</gene>
<proteinExistence type="predicted"/>
<dbReference type="Proteomes" id="UP000244338">
    <property type="component" value="Unassembled WGS sequence"/>
</dbReference>